<name>A0A543B2U1_9ACTN</name>
<accession>A0A543B2U1</accession>
<dbReference type="EMBL" id="VFOW01000001">
    <property type="protein sequence ID" value="TQL79132.1"/>
    <property type="molecule type" value="Genomic_DNA"/>
</dbReference>
<reference evidence="2 3" key="1">
    <citation type="submission" date="2019-06" db="EMBL/GenBank/DDBJ databases">
        <title>Sequencing the genomes of 1000 actinobacteria strains.</title>
        <authorList>
            <person name="Klenk H.-P."/>
        </authorList>
    </citation>
    <scope>NUCLEOTIDE SEQUENCE [LARGE SCALE GENOMIC DNA]</scope>
    <source>
        <strain evidence="2 3">DSM 45928</strain>
    </source>
</reference>
<dbReference type="PROSITE" id="PS51257">
    <property type="entry name" value="PROKAR_LIPOPROTEIN"/>
    <property type="match status" value="1"/>
</dbReference>
<evidence type="ECO:0000313" key="3">
    <source>
        <dbReference type="Proteomes" id="UP000317043"/>
    </source>
</evidence>
<dbReference type="PANTHER" id="PTHR24094:SF15">
    <property type="entry name" value="AMP-DEPENDENT SYNTHETASE_LIGASE DOMAIN-CONTAINING PROTEIN-RELATED"/>
    <property type="match status" value="1"/>
</dbReference>
<dbReference type="Proteomes" id="UP000317043">
    <property type="component" value="Unassembled WGS sequence"/>
</dbReference>
<organism evidence="2 3">
    <name type="scientific">Stackebrandtia endophytica</name>
    <dbReference type="NCBI Taxonomy" id="1496996"/>
    <lineage>
        <taxon>Bacteria</taxon>
        <taxon>Bacillati</taxon>
        <taxon>Actinomycetota</taxon>
        <taxon>Actinomycetes</taxon>
        <taxon>Glycomycetales</taxon>
        <taxon>Glycomycetaceae</taxon>
        <taxon>Stackebrandtia</taxon>
    </lineage>
</organism>
<evidence type="ECO:0000313" key="2">
    <source>
        <dbReference type="EMBL" id="TQL79132.1"/>
    </source>
</evidence>
<dbReference type="InterPro" id="IPR011089">
    <property type="entry name" value="GmrSD_C"/>
</dbReference>
<dbReference type="RefSeq" id="WP_211347837.1">
    <property type="nucleotide sequence ID" value="NZ_JBHTGS010000002.1"/>
</dbReference>
<evidence type="ECO:0000259" key="1">
    <source>
        <dbReference type="Pfam" id="PF07510"/>
    </source>
</evidence>
<protein>
    <submittedName>
        <fullName evidence="2">Uncharacterized protein DUF1524</fullName>
    </submittedName>
</protein>
<gene>
    <name evidence="2" type="ORF">FB566_4733</name>
</gene>
<dbReference type="AlphaFoldDB" id="A0A543B2U1"/>
<feature type="domain" description="GmrSD restriction endonucleases C-terminal" evidence="1">
    <location>
        <begin position="116"/>
        <end position="214"/>
    </location>
</feature>
<sequence>MRTPRIKSFIFAISTSIVLVGVTGCEVLDGIADAESPSEGATGSGLIDAIDQLSIEEEDRTGYSRDEFSDWITVDGCTTRQLVLIEEDLTESAGVDDCSGGIDGEWSSVYDDVRVSEASGLDIDHFVPLAEAWDSGADQWSAERRATYAVYLDDDRHLIAVTAASNRSKSDKDPAEWLPEDPAAHCEYVATWVAIKIQWELSVDQAEYDALIEVAGGCSDTEVEIRPVG</sequence>
<dbReference type="Pfam" id="PF07510">
    <property type="entry name" value="GmrSD_C"/>
    <property type="match status" value="1"/>
</dbReference>
<keyword evidence="3" id="KW-1185">Reference proteome</keyword>
<dbReference type="InParanoid" id="A0A543B2U1"/>
<comment type="caution">
    <text evidence="2">The sequence shown here is derived from an EMBL/GenBank/DDBJ whole genome shotgun (WGS) entry which is preliminary data.</text>
</comment>
<dbReference type="PANTHER" id="PTHR24094">
    <property type="entry name" value="SECRETED PROTEIN"/>
    <property type="match status" value="1"/>
</dbReference>
<proteinExistence type="predicted"/>